<dbReference type="Proteomes" id="UP001156601">
    <property type="component" value="Unassembled WGS sequence"/>
</dbReference>
<sequence length="309" mass="35550">MRNISFYRDFTGYTGGHQKVRDYLEHSLLYQKLCCDLYLTSTCDDSNIFANCEGVNYQQEYRPDQSDFVFLAGLDWKAYLPYFDPLQTKINLIQHLRHADPAHEQFYYLQYYAIRICVSESVRGAIEPYANGPCVHVPMGHHLPEIITDGKKVDIYILAKKRPGVGVKIAEWAEKKGLTFILHDELQTKNTVLQAMASASLSVLLPHKTEGFYLPGIEAAYYSERVLMTNCIANFEYADVSSNITICNYPLADIFSALEKFYAETNVKNAFDKNIRSKEKSTIKQRYSLEHERIQYQKILTNLIEGEGK</sequence>
<dbReference type="RefSeq" id="WP_284217143.1">
    <property type="nucleotide sequence ID" value="NZ_BSOT01000005.1"/>
</dbReference>
<dbReference type="SUPFAM" id="SSF53756">
    <property type="entry name" value="UDP-Glycosyltransferase/glycogen phosphorylase"/>
    <property type="match status" value="1"/>
</dbReference>
<name>A0AA37WKF6_9ALTE</name>
<dbReference type="AlphaFoldDB" id="A0AA37WKF6"/>
<protein>
    <recommendedName>
        <fullName evidence="3">Glycosyl transferases group 1</fullName>
    </recommendedName>
</protein>
<reference evidence="1" key="2">
    <citation type="submission" date="2023-01" db="EMBL/GenBank/DDBJ databases">
        <title>Draft genome sequence of Agaribacter marinus strain NBRC 110023.</title>
        <authorList>
            <person name="Sun Q."/>
            <person name="Mori K."/>
        </authorList>
    </citation>
    <scope>NUCLEOTIDE SEQUENCE</scope>
    <source>
        <strain evidence="1">NBRC 110023</strain>
    </source>
</reference>
<evidence type="ECO:0008006" key="3">
    <source>
        <dbReference type="Google" id="ProtNLM"/>
    </source>
</evidence>
<evidence type="ECO:0000313" key="2">
    <source>
        <dbReference type="Proteomes" id="UP001156601"/>
    </source>
</evidence>
<evidence type="ECO:0000313" key="1">
    <source>
        <dbReference type="EMBL" id="GLR70865.1"/>
    </source>
</evidence>
<proteinExistence type="predicted"/>
<reference evidence="1" key="1">
    <citation type="journal article" date="2014" name="Int. J. Syst. Evol. Microbiol.">
        <title>Complete genome sequence of Corynebacterium casei LMG S-19264T (=DSM 44701T), isolated from a smear-ripened cheese.</title>
        <authorList>
            <consortium name="US DOE Joint Genome Institute (JGI-PGF)"/>
            <person name="Walter F."/>
            <person name="Albersmeier A."/>
            <person name="Kalinowski J."/>
            <person name="Ruckert C."/>
        </authorList>
    </citation>
    <scope>NUCLEOTIDE SEQUENCE</scope>
    <source>
        <strain evidence="1">NBRC 110023</strain>
    </source>
</reference>
<accession>A0AA37WKF6</accession>
<organism evidence="1 2">
    <name type="scientific">Agaribacter marinus</name>
    <dbReference type="NCBI Taxonomy" id="1431249"/>
    <lineage>
        <taxon>Bacteria</taxon>
        <taxon>Pseudomonadati</taxon>
        <taxon>Pseudomonadota</taxon>
        <taxon>Gammaproteobacteria</taxon>
        <taxon>Alteromonadales</taxon>
        <taxon>Alteromonadaceae</taxon>
        <taxon>Agaribacter</taxon>
    </lineage>
</organism>
<gene>
    <name evidence="1" type="ORF">GCM10007852_17730</name>
</gene>
<dbReference type="EMBL" id="BSOT01000005">
    <property type="protein sequence ID" value="GLR70865.1"/>
    <property type="molecule type" value="Genomic_DNA"/>
</dbReference>
<comment type="caution">
    <text evidence="1">The sequence shown here is derived from an EMBL/GenBank/DDBJ whole genome shotgun (WGS) entry which is preliminary data.</text>
</comment>
<keyword evidence="2" id="KW-1185">Reference proteome</keyword>